<dbReference type="EMBL" id="UGVL01000001">
    <property type="protein sequence ID" value="SUE33456.1"/>
    <property type="molecule type" value="Genomic_DNA"/>
</dbReference>
<evidence type="ECO:0000313" key="15">
    <source>
        <dbReference type="EMBL" id="SUE33456.1"/>
    </source>
</evidence>
<dbReference type="NCBIfam" id="TIGR01129">
    <property type="entry name" value="secD"/>
    <property type="match status" value="1"/>
</dbReference>
<dbReference type="InterPro" id="IPR022813">
    <property type="entry name" value="SecD/SecF_arch_bac"/>
</dbReference>
<evidence type="ECO:0000256" key="4">
    <source>
        <dbReference type="ARBA" id="ARBA00022692"/>
    </source>
</evidence>
<gene>
    <name evidence="15" type="primary">secDF</name>
    <name evidence="9" type="synonym">secD</name>
    <name evidence="10" type="synonym">secF</name>
    <name evidence="15" type="ORF">NCTC11190_00664</name>
</gene>
<dbReference type="NCBIfam" id="NF009585">
    <property type="entry name" value="PRK13024.1-5"/>
    <property type="match status" value="1"/>
</dbReference>
<feature type="transmembrane region" description="Helical" evidence="9">
    <location>
        <begin position="588"/>
        <end position="609"/>
    </location>
</feature>
<dbReference type="Pfam" id="PF21760">
    <property type="entry name" value="SecD_1st"/>
    <property type="match status" value="1"/>
</dbReference>
<keyword evidence="7 9" id="KW-0811">Translocation</keyword>
<keyword evidence="8 9" id="KW-0472">Membrane</keyword>
<feature type="transmembrane region" description="Helical" evidence="9">
    <location>
        <begin position="674"/>
        <end position="692"/>
    </location>
</feature>
<proteinExistence type="inferred from homology"/>
<evidence type="ECO:0000256" key="5">
    <source>
        <dbReference type="ARBA" id="ARBA00022927"/>
    </source>
</evidence>
<feature type="domain" description="Protein export membrane protein SecD/SecF C-terminal" evidence="12">
    <location>
        <begin position="788"/>
        <end position="974"/>
    </location>
</feature>
<dbReference type="OrthoDB" id="9805019at2"/>
<dbReference type="InterPro" id="IPR005665">
    <property type="entry name" value="SecF_bac"/>
</dbReference>
<evidence type="ECO:0000256" key="3">
    <source>
        <dbReference type="ARBA" id="ARBA00022475"/>
    </source>
</evidence>
<feature type="domain" description="Protein translocase subunit SecDF P1" evidence="13">
    <location>
        <begin position="181"/>
        <end position="236"/>
    </location>
</feature>
<protein>
    <recommendedName>
        <fullName evidence="9 10">Multifunctional fusion protein</fullName>
    </recommendedName>
    <domain>
        <recommendedName>
            <fullName evidence="9">Protein translocase subunit SecD</fullName>
        </recommendedName>
    </domain>
    <domain>
        <recommendedName>
            <fullName evidence="10">Protein-export membrane protein SecF</fullName>
        </recommendedName>
    </domain>
</protein>
<keyword evidence="5 9" id="KW-0653">Protein transport</keyword>
<evidence type="ECO:0000259" key="12">
    <source>
        <dbReference type="Pfam" id="PF02355"/>
    </source>
</evidence>
<dbReference type="InterPro" id="IPR055344">
    <property type="entry name" value="SecD_SecF_C_bact"/>
</dbReference>
<sequence>MQNKGALKFLAIMLAIACAFQLSFSFVTHSVRSDAAEAAGGNSAVEQAYLDSMKSQVVYNLGLVKYTYAECQEKEINLGLDLQGGMNITLEIAVEDVLKALSNNSTDPAFVQAMAEAKKAMNNSTDDFITLFANAYRSVAPDGRLAAIFGTYELRSKITPESTNDQVIKVLRESCDAAISNSFNVLSTRIDRFGVIQPNIQRIGNTGRIMVELPGIKDPERVRKLLQGTASLEFWTTYTAKELFPMMMQANEEVSALLAAADSTATTAAADTAKAAPDSTDILAALGAARDGSAPKGAEAGKVTSLFSVFQPMQDGGVIGMAQSYDTAKVNTYLNMPQVRSLFPRDVRFMWGIKGIKGSPTVYELYAIKGSNDGRPALDGSVITDAVGQHAQTGSSAEVSMSMNATGAKIWARLTADNVGRYIAVVLDGYVYSCPIVNGEITGGHSQISGDFTIAEAKDLANILQAGRLPAPAQIVQEAVVGPSLGQESIDAGMTSFVLAFLLVLVYMLFFYNTAGFVANIALLANLFFLFGVLVSFGAVLTLPGIAGIVLTMGMAVDANVIIYERVKEEIHSGKGLNLSIADGFKNAYSAIIDGQATTLITGIVLFIFGTGPVQGFATTLIIGIITSLFCAIFITRLIFVAMLDKGRNIRFWNRITEYFMANTHVNFLKLRKVSYTVSGLVMLVMVVSLAVRGLSYGVDFSGGRAYVVRFDRMVTANEVRDALDKVFSEGLEVKQYGNKDQMQMRIVTQYRYEDDGDGVTNEINEMMYRALAPLYEQKISIDDFTTTVSNPYGIISAEKVGPSIAHDIKVNSLIAVVFSLMAIGIYIALRFKNWQYGMGGVISLFHDALLTIGIFSLLYGLLPFNLTVDQSFIAAILTIIGYSINDKVVIFDRIRENMHLFPRRSRKENINHAINSTLARTINTSGSTFVVLLAIFIFGGEVIRGFVFALMFGVAIGTYSSMFIATPVAYDLLTRKDRKMGKAIAE</sequence>
<dbReference type="HAMAP" id="MF_01463_B">
    <property type="entry name" value="SecD_B"/>
    <property type="match status" value="1"/>
</dbReference>
<dbReference type="Gene3D" id="1.20.1640.10">
    <property type="entry name" value="Multidrug efflux transporter AcrB transmembrane domain"/>
    <property type="match status" value="2"/>
</dbReference>
<accession>A0A379MPR2</accession>
<feature type="transmembrane region" description="Helical" evidence="9">
    <location>
        <begin position="842"/>
        <end position="861"/>
    </location>
</feature>
<evidence type="ECO:0000256" key="7">
    <source>
        <dbReference type="ARBA" id="ARBA00023010"/>
    </source>
</evidence>
<comment type="subunit">
    <text evidence="9">Forms a complex with SecF. Part of the essential Sec protein translocation apparatus which comprises SecA, SecYEG and auxiliary proteins SecDF. Other proteins may also be involved.</text>
</comment>
<feature type="chain" id="PRO_5016623430" description="Multifunctional fusion protein" evidence="11">
    <location>
        <begin position="26"/>
        <end position="987"/>
    </location>
</feature>
<dbReference type="NCBIfam" id="TIGR00966">
    <property type="entry name" value="transloc_SecF"/>
    <property type="match status" value="1"/>
</dbReference>
<dbReference type="InterPro" id="IPR022646">
    <property type="entry name" value="SecD/SecF_CS"/>
</dbReference>
<keyword evidence="4 9" id="KW-0812">Transmembrane</keyword>
<dbReference type="InterPro" id="IPR022645">
    <property type="entry name" value="SecD/SecF_bac"/>
</dbReference>
<feature type="transmembrane region" description="Helical" evidence="9">
    <location>
        <begin position="913"/>
        <end position="940"/>
    </location>
</feature>
<evidence type="ECO:0000256" key="6">
    <source>
        <dbReference type="ARBA" id="ARBA00022989"/>
    </source>
</evidence>
<dbReference type="AlphaFoldDB" id="A0A379MPR2"/>
<keyword evidence="2 9" id="KW-0813">Transport</keyword>
<evidence type="ECO:0000313" key="16">
    <source>
        <dbReference type="Proteomes" id="UP000255233"/>
    </source>
</evidence>
<organism evidence="15 16">
    <name type="scientific">Rikenella microfusus</name>
    <dbReference type="NCBI Taxonomy" id="28139"/>
    <lineage>
        <taxon>Bacteria</taxon>
        <taxon>Pseudomonadati</taxon>
        <taxon>Bacteroidota</taxon>
        <taxon>Bacteroidia</taxon>
        <taxon>Bacteroidales</taxon>
        <taxon>Rikenellaceae</taxon>
        <taxon>Rikenella</taxon>
    </lineage>
</organism>
<dbReference type="RefSeq" id="WP_027290556.1">
    <property type="nucleotide sequence ID" value="NZ_UGVL01000001.1"/>
</dbReference>
<reference evidence="15 16" key="1">
    <citation type="submission" date="2018-06" db="EMBL/GenBank/DDBJ databases">
        <authorList>
            <consortium name="Pathogen Informatics"/>
            <person name="Doyle S."/>
        </authorList>
    </citation>
    <scope>NUCLEOTIDE SEQUENCE [LARGE SCALE GENOMIC DNA]</scope>
    <source>
        <strain evidence="15 16">NCTC11190</strain>
    </source>
</reference>
<comment type="subcellular location">
    <subcellularLocation>
        <location evidence="1 9">Cell membrane</location>
        <topology evidence="1 9">Multi-pass membrane protein</topology>
    </subcellularLocation>
</comment>
<feature type="transmembrane region" description="Helical" evidence="9">
    <location>
        <begin position="492"/>
        <end position="510"/>
    </location>
</feature>
<dbReference type="Gene3D" id="3.30.1360.200">
    <property type="match status" value="1"/>
</dbReference>
<feature type="transmembrane region" description="Helical" evidence="9">
    <location>
        <begin position="546"/>
        <end position="567"/>
    </location>
</feature>
<feature type="transmembrane region" description="Helical" evidence="9">
    <location>
        <begin position="873"/>
        <end position="892"/>
    </location>
</feature>
<feature type="transmembrane region" description="Helical" evidence="9">
    <location>
        <begin position="946"/>
        <end position="971"/>
    </location>
</feature>
<dbReference type="InterPro" id="IPR005791">
    <property type="entry name" value="SecD"/>
</dbReference>
<dbReference type="FunFam" id="1.20.1640.10:FF:000004">
    <property type="entry name" value="Protein translocase subunit SecD"/>
    <property type="match status" value="1"/>
</dbReference>
<dbReference type="Proteomes" id="UP000255233">
    <property type="component" value="Unassembled WGS sequence"/>
</dbReference>
<feature type="domain" description="Protein export membrane protein SecD/SecF C-terminal" evidence="12">
    <location>
        <begin position="473"/>
        <end position="643"/>
    </location>
</feature>
<evidence type="ECO:0000256" key="10">
    <source>
        <dbReference type="HAMAP-Rule" id="MF_01464"/>
    </source>
</evidence>
<dbReference type="GO" id="GO:0015450">
    <property type="term" value="F:protein-transporting ATPase activity"/>
    <property type="evidence" value="ECO:0007669"/>
    <property type="project" value="InterPro"/>
</dbReference>
<dbReference type="Gene3D" id="3.30.70.3220">
    <property type="match status" value="1"/>
</dbReference>
<feature type="signal peptide" evidence="11">
    <location>
        <begin position="1"/>
        <end position="25"/>
    </location>
</feature>
<dbReference type="HAMAP" id="MF_01464_B">
    <property type="entry name" value="SecF_B"/>
    <property type="match status" value="1"/>
</dbReference>
<feature type="transmembrane region" description="Helical" evidence="9">
    <location>
        <begin position="811"/>
        <end position="830"/>
    </location>
</feature>
<dbReference type="GO" id="GO:0043952">
    <property type="term" value="P:protein transport by the Sec complex"/>
    <property type="evidence" value="ECO:0007669"/>
    <property type="project" value="UniProtKB-UniRule"/>
</dbReference>
<dbReference type="SUPFAM" id="SSF82866">
    <property type="entry name" value="Multidrug efflux transporter AcrB transmembrane domain"/>
    <property type="match status" value="2"/>
</dbReference>
<dbReference type="STRING" id="880526.GCA_000427365_00782"/>
<dbReference type="PANTHER" id="PTHR30081">
    <property type="entry name" value="PROTEIN-EXPORT MEMBRANE PROTEIN SEC"/>
    <property type="match status" value="1"/>
</dbReference>
<feature type="domain" description="SecDF P1 head subdomain" evidence="14">
    <location>
        <begin position="375"/>
        <end position="471"/>
    </location>
</feature>
<dbReference type="GO" id="GO:0005886">
    <property type="term" value="C:plasma membrane"/>
    <property type="evidence" value="ECO:0007669"/>
    <property type="project" value="UniProtKB-SubCell"/>
</dbReference>
<feature type="transmembrane region" description="Helical" evidence="9">
    <location>
        <begin position="517"/>
        <end position="540"/>
    </location>
</feature>
<dbReference type="Pfam" id="PF22599">
    <property type="entry name" value="SecDF_P1_head"/>
    <property type="match status" value="1"/>
</dbReference>
<comment type="subunit">
    <text evidence="10">Forms a complex with SecD. Part of the essential Sec protein translocation apparatus which comprises SecA, SecYEG and auxiliary proteins SecDF. Other proteins may also be involved.</text>
</comment>
<dbReference type="PANTHER" id="PTHR30081:SF1">
    <property type="entry name" value="PROTEIN TRANSLOCASE SUBUNIT SECD"/>
    <property type="match status" value="1"/>
</dbReference>
<evidence type="ECO:0000256" key="8">
    <source>
        <dbReference type="ARBA" id="ARBA00023136"/>
    </source>
</evidence>
<evidence type="ECO:0000259" key="13">
    <source>
        <dbReference type="Pfam" id="PF21760"/>
    </source>
</evidence>
<comment type="function">
    <text evidence="9">Part of the Sec protein translocase complex. Interacts with the SecYEG preprotein conducting channel. SecDF uses the proton motive force (PMF) to complete protein translocation after the ATP-dependent function of SecA.</text>
</comment>
<evidence type="ECO:0000256" key="11">
    <source>
        <dbReference type="SAM" id="SignalP"/>
    </source>
</evidence>
<keyword evidence="16" id="KW-1185">Reference proteome</keyword>
<dbReference type="NCBIfam" id="TIGR00916">
    <property type="entry name" value="2A0604s01"/>
    <property type="match status" value="2"/>
</dbReference>
<dbReference type="InterPro" id="IPR048631">
    <property type="entry name" value="SecD_1st"/>
</dbReference>
<name>A0A379MPR2_9BACT</name>
<keyword evidence="11" id="KW-0732">Signal</keyword>
<keyword evidence="6 9" id="KW-1133">Transmembrane helix</keyword>
<dbReference type="InterPro" id="IPR054384">
    <property type="entry name" value="SecDF_P1_head"/>
</dbReference>
<evidence type="ECO:0000256" key="1">
    <source>
        <dbReference type="ARBA" id="ARBA00004651"/>
    </source>
</evidence>
<evidence type="ECO:0000256" key="9">
    <source>
        <dbReference type="HAMAP-Rule" id="MF_01463"/>
    </source>
</evidence>
<keyword evidence="3 9" id="KW-1003">Cell membrane</keyword>
<dbReference type="InterPro" id="IPR048634">
    <property type="entry name" value="SecD_SecF_C"/>
</dbReference>
<feature type="transmembrane region" description="Helical" evidence="9">
    <location>
        <begin position="621"/>
        <end position="644"/>
    </location>
</feature>
<dbReference type="Pfam" id="PF02355">
    <property type="entry name" value="SecD_SecF_C"/>
    <property type="match status" value="2"/>
</dbReference>
<dbReference type="GO" id="GO:0006605">
    <property type="term" value="P:protein targeting"/>
    <property type="evidence" value="ECO:0007669"/>
    <property type="project" value="UniProtKB-UniRule"/>
</dbReference>
<comment type="caution">
    <text evidence="9">Lacks conserved residue(s) required for the propagation of feature annotation.</text>
</comment>
<comment type="similarity">
    <text evidence="10">Belongs to the SecD/SecF family. SecF subfamily.</text>
</comment>
<dbReference type="PRINTS" id="PR01755">
    <property type="entry name" value="SECFTRNLCASE"/>
</dbReference>
<evidence type="ECO:0000256" key="2">
    <source>
        <dbReference type="ARBA" id="ARBA00022448"/>
    </source>
</evidence>
<evidence type="ECO:0000259" key="14">
    <source>
        <dbReference type="Pfam" id="PF22599"/>
    </source>
</evidence>
<dbReference type="GO" id="GO:0065002">
    <property type="term" value="P:intracellular protein transmembrane transport"/>
    <property type="evidence" value="ECO:0007669"/>
    <property type="project" value="UniProtKB-UniRule"/>
</dbReference>
<comment type="similarity">
    <text evidence="9">Belongs to the SecD/SecF family. SecD subfamily.</text>
</comment>
<dbReference type="Pfam" id="PF07549">
    <property type="entry name" value="Sec_GG"/>
    <property type="match status" value="2"/>
</dbReference>